<dbReference type="GeneID" id="20204745"/>
<dbReference type="GO" id="GO:0003723">
    <property type="term" value="F:RNA binding"/>
    <property type="evidence" value="ECO:0007669"/>
    <property type="project" value="InterPro"/>
</dbReference>
<dbReference type="EMBL" id="AMQM01004763">
    <property type="status" value="NOT_ANNOTATED_CDS"/>
    <property type="molecule type" value="Genomic_DNA"/>
</dbReference>
<accession>T1F7E6</accession>
<evidence type="ECO:0000313" key="4">
    <source>
        <dbReference type="EnsemblMetazoa" id="HelroP173948"/>
    </source>
</evidence>
<dbReference type="InterPro" id="IPR040397">
    <property type="entry name" value="SWAP"/>
</dbReference>
<name>T1F7E6_HELRO</name>
<dbReference type="KEGG" id="hro:HELRODRAFT_173948"/>
<feature type="region of interest" description="Disordered" evidence="1">
    <location>
        <begin position="52"/>
        <end position="85"/>
    </location>
</feature>
<feature type="compositionally biased region" description="Basic and acidic residues" evidence="1">
    <location>
        <begin position="175"/>
        <end position="185"/>
    </location>
</feature>
<dbReference type="eggNOG" id="KOG1847">
    <property type="taxonomic scope" value="Eukaryota"/>
</dbReference>
<dbReference type="PROSITE" id="PS50128">
    <property type="entry name" value="SURP"/>
    <property type="match status" value="1"/>
</dbReference>
<gene>
    <name evidence="4" type="primary">20204745</name>
    <name evidence="3" type="ORF">HELRODRAFT_173948</name>
</gene>
<organism evidence="4 5">
    <name type="scientific">Helobdella robusta</name>
    <name type="common">Californian leech</name>
    <dbReference type="NCBI Taxonomy" id="6412"/>
    <lineage>
        <taxon>Eukaryota</taxon>
        <taxon>Metazoa</taxon>
        <taxon>Spiralia</taxon>
        <taxon>Lophotrochozoa</taxon>
        <taxon>Annelida</taxon>
        <taxon>Clitellata</taxon>
        <taxon>Hirudinea</taxon>
        <taxon>Rhynchobdellida</taxon>
        <taxon>Glossiphoniidae</taxon>
        <taxon>Helobdella</taxon>
    </lineage>
</organism>
<dbReference type="AlphaFoldDB" id="T1F7E6"/>
<dbReference type="CTD" id="20204745"/>
<reference evidence="3 5" key="2">
    <citation type="journal article" date="2013" name="Nature">
        <title>Insights into bilaterian evolution from three spiralian genomes.</title>
        <authorList>
            <person name="Simakov O."/>
            <person name="Marletaz F."/>
            <person name="Cho S.J."/>
            <person name="Edsinger-Gonzales E."/>
            <person name="Havlak P."/>
            <person name="Hellsten U."/>
            <person name="Kuo D.H."/>
            <person name="Larsson T."/>
            <person name="Lv J."/>
            <person name="Arendt D."/>
            <person name="Savage R."/>
            <person name="Osoegawa K."/>
            <person name="de Jong P."/>
            <person name="Grimwood J."/>
            <person name="Chapman J.A."/>
            <person name="Shapiro H."/>
            <person name="Aerts A."/>
            <person name="Otillar R.P."/>
            <person name="Terry A.Y."/>
            <person name="Boore J.L."/>
            <person name="Grigoriev I.V."/>
            <person name="Lindberg D.R."/>
            <person name="Seaver E.C."/>
            <person name="Weisblat D.A."/>
            <person name="Putnam N.H."/>
            <person name="Rokhsar D.S."/>
        </authorList>
    </citation>
    <scope>NUCLEOTIDE SEQUENCE</scope>
</reference>
<dbReference type="SMART" id="SM00648">
    <property type="entry name" value="SWAP"/>
    <property type="match status" value="1"/>
</dbReference>
<dbReference type="InParanoid" id="T1F7E6"/>
<dbReference type="GO" id="GO:0006396">
    <property type="term" value="P:RNA processing"/>
    <property type="evidence" value="ECO:0007669"/>
    <property type="project" value="InterPro"/>
</dbReference>
<dbReference type="Gene3D" id="1.10.10.790">
    <property type="entry name" value="Surp module"/>
    <property type="match status" value="1"/>
</dbReference>
<proteinExistence type="predicted"/>
<dbReference type="RefSeq" id="XP_009018762.1">
    <property type="nucleotide sequence ID" value="XM_009020514.1"/>
</dbReference>
<dbReference type="Proteomes" id="UP000015101">
    <property type="component" value="Unassembled WGS sequence"/>
</dbReference>
<dbReference type="Pfam" id="PF01805">
    <property type="entry name" value="Surp"/>
    <property type="match status" value="1"/>
</dbReference>
<evidence type="ECO:0000313" key="3">
    <source>
        <dbReference type="EMBL" id="ESO03069.1"/>
    </source>
</evidence>
<evidence type="ECO:0000313" key="5">
    <source>
        <dbReference type="Proteomes" id="UP000015101"/>
    </source>
</evidence>
<reference evidence="5" key="1">
    <citation type="submission" date="2012-12" db="EMBL/GenBank/DDBJ databases">
        <authorList>
            <person name="Hellsten U."/>
            <person name="Grimwood J."/>
            <person name="Chapman J.A."/>
            <person name="Shapiro H."/>
            <person name="Aerts A."/>
            <person name="Otillar R.P."/>
            <person name="Terry A.Y."/>
            <person name="Boore J.L."/>
            <person name="Simakov O."/>
            <person name="Marletaz F."/>
            <person name="Cho S.-J."/>
            <person name="Edsinger-Gonzales E."/>
            <person name="Havlak P."/>
            <person name="Kuo D.-H."/>
            <person name="Larsson T."/>
            <person name="Lv J."/>
            <person name="Arendt D."/>
            <person name="Savage R."/>
            <person name="Osoegawa K."/>
            <person name="de Jong P."/>
            <person name="Lindberg D.R."/>
            <person name="Seaver E.C."/>
            <person name="Weisblat D.A."/>
            <person name="Putnam N.H."/>
            <person name="Grigoriev I.V."/>
            <person name="Rokhsar D.S."/>
        </authorList>
    </citation>
    <scope>NUCLEOTIDE SEQUENCE</scope>
</reference>
<protein>
    <recommendedName>
        <fullName evidence="2">SURP motif domain-containing protein</fullName>
    </recommendedName>
</protein>
<reference evidence="4" key="3">
    <citation type="submission" date="2015-06" db="UniProtKB">
        <authorList>
            <consortium name="EnsemblMetazoa"/>
        </authorList>
    </citation>
    <scope>IDENTIFICATION</scope>
</reference>
<dbReference type="OMA" id="GQMEVIM"/>
<dbReference type="PANTHER" id="PTHR13161">
    <property type="entry name" value="SPLICING FACTOR SUPPRESSOR OF WHITE APRICOT"/>
    <property type="match status" value="1"/>
</dbReference>
<dbReference type="EnsemblMetazoa" id="HelroT173948">
    <property type="protein sequence ID" value="HelroP173948"/>
    <property type="gene ID" value="HelroG173948"/>
</dbReference>
<dbReference type="SUPFAM" id="SSF109905">
    <property type="entry name" value="Surp module (SWAP domain)"/>
    <property type="match status" value="1"/>
</dbReference>
<dbReference type="InterPro" id="IPR035967">
    <property type="entry name" value="SWAP/Surp_sf"/>
</dbReference>
<feature type="domain" description="SURP motif" evidence="2">
    <location>
        <begin position="107"/>
        <end position="149"/>
    </location>
</feature>
<evidence type="ECO:0000256" key="1">
    <source>
        <dbReference type="SAM" id="MobiDB-lite"/>
    </source>
</evidence>
<keyword evidence="5" id="KW-1185">Reference proteome</keyword>
<dbReference type="OrthoDB" id="5836667at2759"/>
<feature type="region of interest" description="Disordered" evidence="1">
    <location>
        <begin position="166"/>
        <end position="190"/>
    </location>
</feature>
<evidence type="ECO:0000259" key="2">
    <source>
        <dbReference type="PROSITE" id="PS50128"/>
    </source>
</evidence>
<dbReference type="EMBL" id="KB096676">
    <property type="protein sequence ID" value="ESO03069.1"/>
    <property type="molecule type" value="Genomic_DNA"/>
</dbReference>
<sequence>MQTVQCQYFKIVPITGILNSVPMNPNDTEEEMKRLNEASSSNSYYAVSFDYGGSAGEQQQTNDEQVDKRDDSARASTPDTSDPYIAHPSYLLPDNILLPDSMKMHTIIEKTASFISSHGGQMEVIMRTKQKNNPQFNFLTPGDALNEYYKHMLSIIKNKQYLPLSQQPSTSLSDQSRDEPDKHVEVSISSQTQILLQHARQ</sequence>
<dbReference type="HOGENOM" id="CLU_1361758_0_0_1"/>
<dbReference type="PANTHER" id="PTHR13161:SF15">
    <property type="entry name" value="SPLICING FACTOR, SUPPRESSOR OF WHITE-APRICOT HOMOLOG"/>
    <property type="match status" value="1"/>
</dbReference>
<dbReference type="InterPro" id="IPR000061">
    <property type="entry name" value="Surp"/>
</dbReference>